<dbReference type="AlphaFoldDB" id="D5X9X6"/>
<dbReference type="Gene3D" id="3.10.20.30">
    <property type="match status" value="1"/>
</dbReference>
<evidence type="ECO:0008006" key="3">
    <source>
        <dbReference type="Google" id="ProtNLM"/>
    </source>
</evidence>
<dbReference type="InterPro" id="IPR012675">
    <property type="entry name" value="Beta-grasp_dom_sf"/>
</dbReference>
<organism evidence="1 2">
    <name type="scientific">Thermincola potens (strain JR)</name>
    <dbReference type="NCBI Taxonomy" id="635013"/>
    <lineage>
        <taxon>Bacteria</taxon>
        <taxon>Bacillati</taxon>
        <taxon>Bacillota</taxon>
        <taxon>Clostridia</taxon>
        <taxon>Eubacteriales</taxon>
        <taxon>Thermincolaceae</taxon>
        <taxon>Thermincola</taxon>
    </lineage>
</organism>
<name>D5X9X6_THEPJ</name>
<dbReference type="InterPro" id="IPR016155">
    <property type="entry name" value="Mopterin_synth/thiamin_S_b"/>
</dbReference>
<evidence type="ECO:0000313" key="2">
    <source>
        <dbReference type="Proteomes" id="UP000002377"/>
    </source>
</evidence>
<dbReference type="SUPFAM" id="SSF54285">
    <property type="entry name" value="MoaD/ThiS"/>
    <property type="match status" value="1"/>
</dbReference>
<accession>D5X9X6</accession>
<dbReference type="HOGENOM" id="CLU_2496869_0_0_9"/>
<protein>
    <recommendedName>
        <fullName evidence="3">ThiamineS protein</fullName>
    </recommendedName>
</protein>
<evidence type="ECO:0000313" key="1">
    <source>
        <dbReference type="EMBL" id="ADG83109.1"/>
    </source>
</evidence>
<proteinExistence type="predicted"/>
<dbReference type="Proteomes" id="UP000002377">
    <property type="component" value="Chromosome"/>
</dbReference>
<dbReference type="RefSeq" id="WP_013121109.1">
    <property type="nucleotide sequence ID" value="NC_014152.1"/>
</dbReference>
<dbReference type="EMBL" id="CP002028">
    <property type="protein sequence ID" value="ADG83109.1"/>
    <property type="molecule type" value="Genomic_DNA"/>
</dbReference>
<dbReference type="KEGG" id="tjr:TherJR_2266"/>
<keyword evidence="2" id="KW-1185">Reference proteome</keyword>
<sequence>MTIGKVTVYFCPPLNSITKKEKLDIPVEENIKLIDLEEHLIKQFPALANLSIKHIYYVIGDKSVSNREFLINAGEKVKLLFPMYGG</sequence>
<dbReference type="STRING" id="635013.TherJR_2266"/>
<reference evidence="1 2" key="1">
    <citation type="submission" date="2010-05" db="EMBL/GenBank/DDBJ databases">
        <title>Complete sequence of Thermincola sp. JR.</title>
        <authorList>
            <consortium name="US DOE Joint Genome Institute"/>
            <person name="Lucas S."/>
            <person name="Copeland A."/>
            <person name="Lapidus A."/>
            <person name="Cheng J.-F."/>
            <person name="Bruce D."/>
            <person name="Goodwin L."/>
            <person name="Pitluck S."/>
            <person name="Chertkov O."/>
            <person name="Detter J.C."/>
            <person name="Han C."/>
            <person name="Tapia R."/>
            <person name="Land M."/>
            <person name="Hauser L."/>
            <person name="Kyrpides N."/>
            <person name="Mikhailova N."/>
            <person name="Hazen T.C."/>
            <person name="Woyke T."/>
        </authorList>
    </citation>
    <scope>NUCLEOTIDE SEQUENCE [LARGE SCALE GENOMIC DNA]</scope>
    <source>
        <strain evidence="1 2">JR</strain>
    </source>
</reference>
<gene>
    <name evidence="1" type="ordered locus">TherJR_2266</name>
</gene>